<proteinExistence type="inferred from homology"/>
<dbReference type="GO" id="GO:0004181">
    <property type="term" value="F:metallocarboxypeptidase activity"/>
    <property type="evidence" value="ECO:0007669"/>
    <property type="project" value="InterPro"/>
</dbReference>
<feature type="active site" description="Proton donor/acceptor" evidence="11">
    <location>
        <position position="350"/>
    </location>
</feature>
<dbReference type="GO" id="GO:0005615">
    <property type="term" value="C:extracellular space"/>
    <property type="evidence" value="ECO:0007669"/>
    <property type="project" value="TreeGrafter"/>
</dbReference>
<dbReference type="InterPro" id="IPR036990">
    <property type="entry name" value="M14A-like_propep"/>
</dbReference>
<dbReference type="InterPro" id="IPR003146">
    <property type="entry name" value="M14A_act_pep"/>
</dbReference>
<accession>A0A8S0ZKM0</accession>
<dbReference type="InterPro" id="IPR057246">
    <property type="entry name" value="CARBOXYPEPT_ZN_1"/>
</dbReference>
<protein>
    <recommendedName>
        <fullName evidence="12">Peptidase M14 domain-containing protein</fullName>
    </recommendedName>
</protein>
<keyword evidence="4" id="KW-0645">Protease</keyword>
<keyword evidence="8" id="KW-0862">Zinc</keyword>
<sequence length="416" mass="48777">MYRAIPVNKSHIDFFSNLDEFYDVNYWRRPGLLHRAIDFVINPKDRTSFLRDADKRGVYLTTIIDDVQSAFDKQTVKSYIRRQMDSFDWSDYFRLNDIYNWLKDLEKKHPEAVKLERIGLSHQNRSIIAVKILLNKNKDQRPRVIIEGGIHAREWIGPAFVTYLINQILHADSYKDKLLKTVANFYEWYFVPVLNVDGYEYTHTDDRLWRKNRNGQGVDLNRNFGHAFGAVGVSWKMKDELYCGNRAFSEKESKAMADFIKSKSENLRYYVAFHSYGQYMILPYANSKKHVENYDEMYGICKRVAKKIAVKYNTRYDIGTAFDTVGYLSSGVSGCWVKNTFKVPYVVTFELRDNGYAGFALPPKKILPTCKETMDGVLELFHPYKDKDTDSNVAQECIYKTTWKEIMLIICIVLLY</sequence>
<evidence type="ECO:0000256" key="7">
    <source>
        <dbReference type="ARBA" id="ARBA00022801"/>
    </source>
</evidence>
<dbReference type="SMART" id="SM00631">
    <property type="entry name" value="Zn_pept"/>
    <property type="match status" value="1"/>
</dbReference>
<comment type="caution">
    <text evidence="13">The sequence shown here is derived from an EMBL/GenBank/DDBJ whole genome shotgun (WGS) entry which is preliminary data.</text>
</comment>
<dbReference type="SUPFAM" id="SSF53187">
    <property type="entry name" value="Zn-dependent exopeptidases"/>
    <property type="match status" value="1"/>
</dbReference>
<dbReference type="PRINTS" id="PR00765">
    <property type="entry name" value="CRBOXYPTASEA"/>
</dbReference>
<keyword evidence="3" id="KW-0121">Carboxypeptidase</keyword>
<evidence type="ECO:0000256" key="1">
    <source>
        <dbReference type="ARBA" id="ARBA00001947"/>
    </source>
</evidence>
<evidence type="ECO:0000256" key="6">
    <source>
        <dbReference type="ARBA" id="ARBA00022729"/>
    </source>
</evidence>
<keyword evidence="10" id="KW-1015">Disulfide bond</keyword>
<evidence type="ECO:0000256" key="3">
    <source>
        <dbReference type="ARBA" id="ARBA00022645"/>
    </source>
</evidence>
<evidence type="ECO:0000256" key="8">
    <source>
        <dbReference type="ARBA" id="ARBA00022833"/>
    </source>
</evidence>
<feature type="domain" description="Peptidase M14" evidence="12">
    <location>
        <begin position="91"/>
        <end position="384"/>
    </location>
</feature>
<dbReference type="GO" id="GO:0008270">
    <property type="term" value="F:zinc ion binding"/>
    <property type="evidence" value="ECO:0007669"/>
    <property type="project" value="InterPro"/>
</dbReference>
<dbReference type="OrthoDB" id="590761at2759"/>
<evidence type="ECO:0000259" key="12">
    <source>
        <dbReference type="PROSITE" id="PS52035"/>
    </source>
</evidence>
<evidence type="ECO:0000256" key="2">
    <source>
        <dbReference type="ARBA" id="ARBA00005988"/>
    </source>
</evidence>
<dbReference type="FunFam" id="3.40.630.10:FF:000084">
    <property type="entry name" value="Carboxypeptidase B2"/>
    <property type="match status" value="1"/>
</dbReference>
<keyword evidence="5" id="KW-0479">Metal-binding</keyword>
<organism evidence="13 14">
    <name type="scientific">Arctia plantaginis</name>
    <name type="common">Wood tiger moth</name>
    <name type="synonym">Phalaena plantaginis</name>
    <dbReference type="NCBI Taxonomy" id="874455"/>
    <lineage>
        <taxon>Eukaryota</taxon>
        <taxon>Metazoa</taxon>
        <taxon>Ecdysozoa</taxon>
        <taxon>Arthropoda</taxon>
        <taxon>Hexapoda</taxon>
        <taxon>Insecta</taxon>
        <taxon>Pterygota</taxon>
        <taxon>Neoptera</taxon>
        <taxon>Endopterygota</taxon>
        <taxon>Lepidoptera</taxon>
        <taxon>Glossata</taxon>
        <taxon>Ditrysia</taxon>
        <taxon>Noctuoidea</taxon>
        <taxon>Erebidae</taxon>
        <taxon>Arctiinae</taxon>
        <taxon>Arctia</taxon>
    </lineage>
</organism>
<dbReference type="SUPFAM" id="SSF54897">
    <property type="entry name" value="Protease propeptides/inhibitors"/>
    <property type="match status" value="1"/>
</dbReference>
<dbReference type="PANTHER" id="PTHR11705:SF156">
    <property type="entry name" value="RH39904P-RELATED"/>
    <property type="match status" value="1"/>
</dbReference>
<comment type="cofactor">
    <cofactor evidence="1">
        <name>Zn(2+)</name>
        <dbReference type="ChEBI" id="CHEBI:29105"/>
    </cofactor>
</comment>
<dbReference type="Gene3D" id="3.40.630.10">
    <property type="entry name" value="Zn peptidases"/>
    <property type="match status" value="1"/>
</dbReference>
<evidence type="ECO:0000256" key="11">
    <source>
        <dbReference type="PROSITE-ProRule" id="PRU01379"/>
    </source>
</evidence>
<dbReference type="AlphaFoldDB" id="A0A8S0ZKM0"/>
<name>A0A8S0ZKM0_ARCPL</name>
<gene>
    <name evidence="13" type="ORF">APLA_LOCUS6037</name>
</gene>
<comment type="similarity">
    <text evidence="2 11">Belongs to the peptidase M14 family.</text>
</comment>
<keyword evidence="6" id="KW-0732">Signal</keyword>
<dbReference type="PROSITE" id="PS52035">
    <property type="entry name" value="PEPTIDASE_M14"/>
    <property type="match status" value="1"/>
</dbReference>
<evidence type="ECO:0000256" key="5">
    <source>
        <dbReference type="ARBA" id="ARBA00022723"/>
    </source>
</evidence>
<dbReference type="PANTHER" id="PTHR11705">
    <property type="entry name" value="PROTEASE FAMILY M14 CARBOXYPEPTIDASE A,B"/>
    <property type="match status" value="1"/>
</dbReference>
<dbReference type="Pfam" id="PF00246">
    <property type="entry name" value="Peptidase_M14"/>
    <property type="match status" value="1"/>
</dbReference>
<dbReference type="Proteomes" id="UP000494256">
    <property type="component" value="Unassembled WGS sequence"/>
</dbReference>
<evidence type="ECO:0000313" key="13">
    <source>
        <dbReference type="EMBL" id="CAB3233144.1"/>
    </source>
</evidence>
<evidence type="ECO:0000313" key="14">
    <source>
        <dbReference type="Proteomes" id="UP000494256"/>
    </source>
</evidence>
<dbReference type="PROSITE" id="PS00132">
    <property type="entry name" value="CARBOXYPEPT_ZN_1"/>
    <property type="match status" value="1"/>
</dbReference>
<keyword evidence="7" id="KW-0378">Hydrolase</keyword>
<evidence type="ECO:0000256" key="4">
    <source>
        <dbReference type="ARBA" id="ARBA00022670"/>
    </source>
</evidence>
<dbReference type="InterPro" id="IPR000834">
    <property type="entry name" value="Peptidase_M14"/>
</dbReference>
<reference evidence="13 14" key="1">
    <citation type="submission" date="2020-04" db="EMBL/GenBank/DDBJ databases">
        <authorList>
            <person name="Wallbank WR R."/>
            <person name="Pardo Diaz C."/>
            <person name="Kozak K."/>
            <person name="Martin S."/>
            <person name="Jiggins C."/>
            <person name="Moest M."/>
            <person name="Warren A I."/>
            <person name="Byers J.R.P. K."/>
            <person name="Montejo-Kovacevich G."/>
            <person name="Yen C E."/>
        </authorList>
    </citation>
    <scope>NUCLEOTIDE SEQUENCE [LARGE SCALE GENOMIC DNA]</scope>
</reference>
<dbReference type="EMBL" id="CADEBD010000292">
    <property type="protein sequence ID" value="CAB3233144.1"/>
    <property type="molecule type" value="Genomic_DNA"/>
</dbReference>
<keyword evidence="9" id="KW-0482">Metalloprotease</keyword>
<dbReference type="Pfam" id="PF02244">
    <property type="entry name" value="Propep_M14"/>
    <property type="match status" value="1"/>
</dbReference>
<evidence type="ECO:0000256" key="9">
    <source>
        <dbReference type="ARBA" id="ARBA00023049"/>
    </source>
</evidence>
<dbReference type="Gene3D" id="3.30.70.340">
    <property type="entry name" value="Metallocarboxypeptidase-like"/>
    <property type="match status" value="1"/>
</dbReference>
<evidence type="ECO:0000256" key="10">
    <source>
        <dbReference type="ARBA" id="ARBA00023157"/>
    </source>
</evidence>
<dbReference type="GO" id="GO:0006508">
    <property type="term" value="P:proteolysis"/>
    <property type="evidence" value="ECO:0007669"/>
    <property type="project" value="UniProtKB-KW"/>
</dbReference>